<evidence type="ECO:0000313" key="8">
    <source>
        <dbReference type="EMBL" id="PCG70184.1"/>
    </source>
</evidence>
<keyword evidence="4" id="KW-0460">Magnesium</keyword>
<accession>A0A2A4JF30</accession>
<evidence type="ECO:0000256" key="4">
    <source>
        <dbReference type="ARBA" id="ARBA00022842"/>
    </source>
</evidence>
<dbReference type="STRING" id="7102.A0A2A4JF30"/>
<sequence>MVSLLRRFTLFSQTRRLQSTAATISVPTLNLNAEKRALQNVLPEVINTVLKGPKLSDLPDVRSWIRQLLEYTLCRGKLSRGVIVPAGYRMFEEPYNFSEETQHSARILGWCIEMLQTSYVIADDVIDRGTVRRGKPCWHLRPNVGVSAVNDAVLIQQCMMETLDIVFGKTPIYTDLLRYFNDAMYRATLGEHLDCATAYSKDKDNIHMLHMDHVNSIATHKTAYYSFKLPIFVALLLVKNGKEKASEELHNICMNIGRLMQCQDDYLDAYGDEIVTGKNGRDIQEGKCSWVAATALQHCNDAQRSIFKEYYGSNDPEHVKRIKRLYDELYLPLLYKACERTMYHDIVRQIQDVEHEGMRHFLLKVLNITYL</sequence>
<dbReference type="GO" id="GO:0042811">
    <property type="term" value="P:pheromone biosynthetic process"/>
    <property type="evidence" value="ECO:0007669"/>
    <property type="project" value="UniProtKB-ARBA"/>
</dbReference>
<evidence type="ECO:0000256" key="6">
    <source>
        <dbReference type="ARBA" id="ARBA00034546"/>
    </source>
</evidence>
<comment type="pathway">
    <text evidence="5">Pheromone biosynthesis.</text>
</comment>
<evidence type="ECO:0000256" key="2">
    <source>
        <dbReference type="ARBA" id="ARBA00022679"/>
    </source>
</evidence>
<proteinExistence type="inferred from homology"/>
<dbReference type="SUPFAM" id="SSF48576">
    <property type="entry name" value="Terpenoid synthases"/>
    <property type="match status" value="1"/>
</dbReference>
<keyword evidence="3" id="KW-0479">Metal-binding</keyword>
<dbReference type="SFLD" id="SFLDS00005">
    <property type="entry name" value="Isoprenoid_Synthase_Type_I"/>
    <property type="match status" value="1"/>
</dbReference>
<dbReference type="PANTHER" id="PTHR11525">
    <property type="entry name" value="FARNESYL-PYROPHOSPHATE SYNTHETASE"/>
    <property type="match status" value="1"/>
</dbReference>
<comment type="caution">
    <text evidence="8">The sequence shown here is derived from an EMBL/GenBank/DDBJ whole genome shotgun (WGS) entry which is preliminary data.</text>
</comment>
<dbReference type="AlphaFoldDB" id="A0A2A4JF30"/>
<evidence type="ECO:0000256" key="3">
    <source>
        <dbReference type="ARBA" id="ARBA00022723"/>
    </source>
</evidence>
<comment type="cofactor">
    <cofactor evidence="1">
        <name>Mg(2+)</name>
        <dbReference type="ChEBI" id="CHEBI:18420"/>
    </cofactor>
</comment>
<dbReference type="PROSITE" id="PS00723">
    <property type="entry name" value="POLYPRENYL_SYNTHASE_1"/>
    <property type="match status" value="1"/>
</dbReference>
<evidence type="ECO:0000256" key="7">
    <source>
        <dbReference type="RuleBase" id="RU004466"/>
    </source>
</evidence>
<dbReference type="GO" id="GO:0046872">
    <property type="term" value="F:metal ion binding"/>
    <property type="evidence" value="ECO:0007669"/>
    <property type="project" value="UniProtKB-KW"/>
</dbReference>
<dbReference type="GO" id="GO:0004161">
    <property type="term" value="F:dimethylallyltranstransferase activity"/>
    <property type="evidence" value="ECO:0007669"/>
    <property type="project" value="TreeGrafter"/>
</dbReference>
<evidence type="ECO:0000256" key="1">
    <source>
        <dbReference type="ARBA" id="ARBA00001946"/>
    </source>
</evidence>
<comment type="similarity">
    <text evidence="7">Belongs to the FPP/GGPP synthase family.</text>
</comment>
<dbReference type="EMBL" id="NWSH01001773">
    <property type="protein sequence ID" value="PCG70184.1"/>
    <property type="molecule type" value="Genomic_DNA"/>
</dbReference>
<dbReference type="Gene3D" id="1.10.600.10">
    <property type="entry name" value="Farnesyl Diphosphate Synthase"/>
    <property type="match status" value="1"/>
</dbReference>
<dbReference type="PANTHER" id="PTHR11525:SF0">
    <property type="entry name" value="FARNESYL PYROPHOSPHATE SYNTHASE"/>
    <property type="match status" value="1"/>
</dbReference>
<dbReference type="GO" id="GO:0005737">
    <property type="term" value="C:cytoplasm"/>
    <property type="evidence" value="ECO:0007669"/>
    <property type="project" value="TreeGrafter"/>
</dbReference>
<dbReference type="GO" id="GO:0045337">
    <property type="term" value="P:farnesyl diphosphate biosynthetic process"/>
    <property type="evidence" value="ECO:0007669"/>
    <property type="project" value="TreeGrafter"/>
</dbReference>
<keyword evidence="2 7" id="KW-0808">Transferase</keyword>
<dbReference type="InterPro" id="IPR000092">
    <property type="entry name" value="Polyprenyl_synt"/>
</dbReference>
<dbReference type="Pfam" id="PF00348">
    <property type="entry name" value="polyprenyl_synt"/>
    <property type="match status" value="1"/>
</dbReference>
<dbReference type="GO" id="GO:0004337">
    <property type="term" value="F:(2E,6E)-farnesyl diphosphate synthase activity"/>
    <property type="evidence" value="ECO:0007669"/>
    <property type="project" value="TreeGrafter"/>
</dbReference>
<name>A0A2A4JF30_HELVI</name>
<gene>
    <name evidence="8" type="ORF">B5V51_3273</name>
</gene>
<dbReference type="InterPro" id="IPR039702">
    <property type="entry name" value="FPS1-like"/>
</dbReference>
<dbReference type="InterPro" id="IPR008949">
    <property type="entry name" value="Isoprenoid_synthase_dom_sf"/>
</dbReference>
<organism evidence="8">
    <name type="scientific">Heliothis virescens</name>
    <name type="common">Tobacco budworm moth</name>
    <dbReference type="NCBI Taxonomy" id="7102"/>
    <lineage>
        <taxon>Eukaryota</taxon>
        <taxon>Metazoa</taxon>
        <taxon>Ecdysozoa</taxon>
        <taxon>Arthropoda</taxon>
        <taxon>Hexapoda</taxon>
        <taxon>Insecta</taxon>
        <taxon>Pterygota</taxon>
        <taxon>Neoptera</taxon>
        <taxon>Endopterygota</taxon>
        <taxon>Lepidoptera</taxon>
        <taxon>Glossata</taxon>
        <taxon>Ditrysia</taxon>
        <taxon>Noctuoidea</taxon>
        <taxon>Noctuidae</taxon>
        <taxon>Heliothinae</taxon>
        <taxon>Heliothis</taxon>
    </lineage>
</organism>
<dbReference type="CDD" id="cd00685">
    <property type="entry name" value="Trans_IPPS_HT"/>
    <property type="match status" value="1"/>
</dbReference>
<protein>
    <recommendedName>
        <fullName evidence="6">Farnesyl pyrophosphate synthase</fullName>
    </recommendedName>
</protein>
<reference evidence="8" key="1">
    <citation type="submission" date="2017-09" db="EMBL/GenBank/DDBJ databases">
        <title>Contemporary evolution of a Lepidopteran species, Heliothis virescens, in response to modern agricultural practices.</title>
        <authorList>
            <person name="Fritz M.L."/>
            <person name="Deyonke A.M."/>
            <person name="Papanicolaou A."/>
            <person name="Micinski S."/>
            <person name="Westbrook J."/>
            <person name="Gould F."/>
        </authorList>
    </citation>
    <scope>NUCLEOTIDE SEQUENCE [LARGE SCALE GENOMIC DNA]</scope>
    <source>
        <strain evidence="8">HvINT-</strain>
        <tissue evidence="8">Whole body</tissue>
    </source>
</reference>
<dbReference type="InterPro" id="IPR033749">
    <property type="entry name" value="Polyprenyl_synt_CS"/>
</dbReference>
<evidence type="ECO:0000256" key="5">
    <source>
        <dbReference type="ARBA" id="ARBA00033740"/>
    </source>
</evidence>